<dbReference type="SUPFAM" id="SSF109604">
    <property type="entry name" value="HD-domain/PDEase-like"/>
    <property type="match status" value="1"/>
</dbReference>
<evidence type="ECO:0000313" key="2">
    <source>
        <dbReference type="Proteomes" id="UP000064893"/>
    </source>
</evidence>
<reference evidence="1 2" key="1">
    <citation type="submission" date="2015-11" db="EMBL/GenBank/DDBJ databases">
        <title>Description and complete genome sequence of a novel strain predominating in hypersaline microbial mats and representing a new family of the Bacteriodetes phylum.</title>
        <authorList>
            <person name="Spring S."/>
            <person name="Bunk B."/>
            <person name="Sproer C."/>
            <person name="Klenk H.-P."/>
        </authorList>
    </citation>
    <scope>NUCLEOTIDE SEQUENCE [LARGE SCALE GENOMIC DNA]</scope>
    <source>
        <strain evidence="1 2">L21-Spi-D4</strain>
    </source>
</reference>
<keyword evidence="1" id="KW-0378">Hydrolase</keyword>
<keyword evidence="2" id="KW-1185">Reference proteome</keyword>
<protein>
    <submittedName>
        <fullName evidence="1">Guanosine-3',5'-bis(Diphosphate) 3'-pyrophosphohydrolase</fullName>
        <ecNumber evidence="1">3.1.7.2</ecNumber>
    </submittedName>
</protein>
<dbReference type="PATRIC" id="fig|1307839.3.peg.709"/>
<dbReference type="OrthoDB" id="9802385at2"/>
<name>A0A0S2HWB6_9BACT</name>
<dbReference type="EC" id="3.1.7.2" evidence="1"/>
<dbReference type="EMBL" id="CP013118">
    <property type="protein sequence ID" value="ALO14336.1"/>
    <property type="molecule type" value="Genomic_DNA"/>
</dbReference>
<dbReference type="AlphaFoldDB" id="A0A0S2HWB6"/>
<dbReference type="STRING" id="1307839.L21SP5_00664"/>
<dbReference type="RefSeq" id="WP_057951891.1">
    <property type="nucleotide sequence ID" value="NZ_CP013118.1"/>
</dbReference>
<dbReference type="PANTHER" id="PTHR46246">
    <property type="entry name" value="GUANOSINE-3',5'-BIS(DIPHOSPHATE) 3'-PYROPHOSPHOHYDROLASE MESH1"/>
    <property type="match status" value="1"/>
</dbReference>
<gene>
    <name evidence="1" type="primary">spoT_1</name>
    <name evidence="1" type="ORF">L21SP5_00664</name>
</gene>
<dbReference type="InterPro" id="IPR052194">
    <property type="entry name" value="MESH1"/>
</dbReference>
<sequence>MINKKEVPSCILTAVSKAAWLHRYQRRKGSQKIPYINHPVKVALMLAECGHRDIELLQAAVLHDVIEDTEYTLEQLAAEFSEKVAGIVAEMTDDMSLPSKKRKQLQVVHAPELSADAAKIKIADKACNINDILEYDLSWTQKRKLDYVVWANEVVDNIKSPDRCLLKEFRAISERAMDAFS</sequence>
<dbReference type="PANTHER" id="PTHR46246:SF1">
    <property type="entry name" value="GUANOSINE-3',5'-BIS(DIPHOSPHATE) 3'-PYROPHOSPHOHYDROLASE MESH1"/>
    <property type="match status" value="1"/>
</dbReference>
<dbReference type="KEGG" id="blq:L21SP5_00664"/>
<organism evidence="1 2">
    <name type="scientific">Salinivirga cyanobacteriivorans</name>
    <dbReference type="NCBI Taxonomy" id="1307839"/>
    <lineage>
        <taxon>Bacteria</taxon>
        <taxon>Pseudomonadati</taxon>
        <taxon>Bacteroidota</taxon>
        <taxon>Bacteroidia</taxon>
        <taxon>Bacteroidales</taxon>
        <taxon>Salinivirgaceae</taxon>
        <taxon>Salinivirga</taxon>
    </lineage>
</organism>
<dbReference type="GO" id="GO:0008893">
    <property type="term" value="F:guanosine-3',5'-bis(diphosphate) 3'-diphosphatase activity"/>
    <property type="evidence" value="ECO:0007669"/>
    <property type="project" value="UniProtKB-EC"/>
</dbReference>
<accession>A0A0S2HWB6</accession>
<dbReference type="Pfam" id="PF13328">
    <property type="entry name" value="HD_4"/>
    <property type="match status" value="1"/>
</dbReference>
<evidence type="ECO:0000313" key="1">
    <source>
        <dbReference type="EMBL" id="ALO14336.1"/>
    </source>
</evidence>
<proteinExistence type="predicted"/>
<dbReference type="Proteomes" id="UP000064893">
    <property type="component" value="Chromosome"/>
</dbReference>
<dbReference type="Gene3D" id="1.10.3210.10">
    <property type="entry name" value="Hypothetical protein af1432"/>
    <property type="match status" value="1"/>
</dbReference>